<evidence type="ECO:0000313" key="10">
    <source>
        <dbReference type="Proteomes" id="UP000030762"/>
    </source>
</evidence>
<dbReference type="PANTHER" id="PTHR13167:SF25">
    <property type="entry name" value="PIEZO-TYPE MECHANOSENSITIVE ION CHANNEL COMPONENT"/>
    <property type="match status" value="1"/>
</dbReference>
<evidence type="ECO:0000259" key="8">
    <source>
        <dbReference type="PROSITE" id="PS50853"/>
    </source>
</evidence>
<dbReference type="GO" id="GO:0042391">
    <property type="term" value="P:regulation of membrane potential"/>
    <property type="evidence" value="ECO:0007669"/>
    <property type="project" value="TreeGrafter"/>
</dbReference>
<dbReference type="InterPro" id="IPR056770">
    <property type="entry name" value="Piezo_THU9_anchor"/>
</dbReference>
<evidence type="ECO:0000256" key="6">
    <source>
        <dbReference type="SAM" id="MobiDB-lite"/>
    </source>
</evidence>
<feature type="transmembrane region" description="Helical" evidence="7">
    <location>
        <begin position="1933"/>
        <end position="1953"/>
    </location>
</feature>
<keyword evidence="3 7" id="KW-0812">Transmembrane</keyword>
<feature type="transmembrane region" description="Helical" evidence="7">
    <location>
        <begin position="452"/>
        <end position="472"/>
    </location>
</feature>
<dbReference type="Gene3D" id="2.60.40.10">
    <property type="entry name" value="Immunoglobulins"/>
    <property type="match status" value="1"/>
</dbReference>
<dbReference type="InterPro" id="IPR013783">
    <property type="entry name" value="Ig-like_fold"/>
</dbReference>
<dbReference type="GO" id="GO:0008381">
    <property type="term" value="F:mechanosensitive monoatomic ion channel activity"/>
    <property type="evidence" value="ECO:0007669"/>
    <property type="project" value="InterPro"/>
</dbReference>
<feature type="compositionally biased region" description="Low complexity" evidence="6">
    <location>
        <begin position="2137"/>
        <end position="2163"/>
    </location>
</feature>
<feature type="region of interest" description="Disordered" evidence="6">
    <location>
        <begin position="2044"/>
        <end position="2066"/>
    </location>
</feature>
<evidence type="ECO:0000256" key="7">
    <source>
        <dbReference type="SAM" id="Phobius"/>
    </source>
</evidence>
<dbReference type="SUPFAM" id="SSF49265">
    <property type="entry name" value="Fibronectin type III"/>
    <property type="match status" value="1"/>
</dbReference>
<proteinExistence type="inferred from homology"/>
<reference evidence="9 10" key="1">
    <citation type="submission" date="2012-04" db="EMBL/GenBank/DDBJ databases">
        <title>The Genome Sequence of Saprolegnia declina VS20.</title>
        <authorList>
            <consortium name="The Broad Institute Genome Sequencing Platform"/>
            <person name="Russ C."/>
            <person name="Nusbaum C."/>
            <person name="Tyler B."/>
            <person name="van West P."/>
            <person name="Dieguez-Uribeondo J."/>
            <person name="de Bruijn I."/>
            <person name="Tripathy S."/>
            <person name="Jiang R."/>
            <person name="Young S.K."/>
            <person name="Zeng Q."/>
            <person name="Gargeya S."/>
            <person name="Fitzgerald M."/>
            <person name="Haas B."/>
            <person name="Abouelleil A."/>
            <person name="Alvarado L."/>
            <person name="Arachchi H.M."/>
            <person name="Berlin A."/>
            <person name="Chapman S.B."/>
            <person name="Goldberg J."/>
            <person name="Griggs A."/>
            <person name="Gujja S."/>
            <person name="Hansen M."/>
            <person name="Howarth C."/>
            <person name="Imamovic A."/>
            <person name="Larimer J."/>
            <person name="McCowen C."/>
            <person name="Montmayeur A."/>
            <person name="Murphy C."/>
            <person name="Neiman D."/>
            <person name="Pearson M."/>
            <person name="Priest M."/>
            <person name="Roberts A."/>
            <person name="Saif S."/>
            <person name="Shea T."/>
            <person name="Sisk P."/>
            <person name="Sykes S."/>
            <person name="Wortman J."/>
            <person name="Nusbaum C."/>
            <person name="Birren B."/>
        </authorList>
    </citation>
    <scope>NUCLEOTIDE SEQUENCE [LARGE SCALE GENOMIC DNA]</scope>
    <source>
        <strain evidence="9 10">VS20</strain>
    </source>
</reference>
<evidence type="ECO:0000256" key="3">
    <source>
        <dbReference type="ARBA" id="ARBA00022692"/>
    </source>
</evidence>
<feature type="transmembrane region" description="Helical" evidence="7">
    <location>
        <begin position="2442"/>
        <end position="2463"/>
    </location>
</feature>
<feature type="transmembrane region" description="Helical" evidence="7">
    <location>
        <begin position="1159"/>
        <end position="1177"/>
    </location>
</feature>
<feature type="transmembrane region" description="Helical" evidence="7">
    <location>
        <begin position="766"/>
        <end position="786"/>
    </location>
</feature>
<evidence type="ECO:0000256" key="5">
    <source>
        <dbReference type="ARBA" id="ARBA00023136"/>
    </source>
</evidence>
<dbReference type="Pfam" id="PF12166">
    <property type="entry name" value="Piezo_cap"/>
    <property type="match status" value="1"/>
</dbReference>
<feature type="transmembrane region" description="Helical" evidence="7">
    <location>
        <begin position="792"/>
        <end position="810"/>
    </location>
</feature>
<dbReference type="eggNOG" id="KOG1893">
    <property type="taxonomic scope" value="Eukaryota"/>
</dbReference>
<dbReference type="Pfam" id="PF24874">
    <property type="entry name" value="Piezo_THU9_anchor"/>
    <property type="match status" value="1"/>
</dbReference>
<protein>
    <recommendedName>
        <fullName evidence="8">Fibronectin type-III domain-containing protein</fullName>
    </recommendedName>
</protein>
<dbReference type="VEuPathDB" id="FungiDB:SDRG_04277"/>
<dbReference type="Pfam" id="PF23188">
    <property type="entry name" value="THU_Piezo1"/>
    <property type="match status" value="1"/>
</dbReference>
<feature type="region of interest" description="Disordered" evidence="6">
    <location>
        <begin position="1788"/>
        <end position="1826"/>
    </location>
</feature>
<feature type="transmembrane region" description="Helical" evidence="7">
    <location>
        <begin position="659"/>
        <end position="677"/>
    </location>
</feature>
<dbReference type="InParanoid" id="T0S0W1"/>
<dbReference type="InterPro" id="IPR003961">
    <property type="entry name" value="FN3_dom"/>
</dbReference>
<dbReference type="SMART" id="SM00060">
    <property type="entry name" value="FN3"/>
    <property type="match status" value="1"/>
</dbReference>
<evidence type="ECO:0000256" key="4">
    <source>
        <dbReference type="ARBA" id="ARBA00022989"/>
    </source>
</evidence>
<feature type="transmembrane region" description="Helical" evidence="7">
    <location>
        <begin position="302"/>
        <end position="321"/>
    </location>
</feature>
<dbReference type="RefSeq" id="XP_008608165.1">
    <property type="nucleotide sequence ID" value="XM_008609943.1"/>
</dbReference>
<dbReference type="InterPro" id="IPR031334">
    <property type="entry name" value="Piezo_cap_dom"/>
</dbReference>
<dbReference type="GO" id="GO:0005261">
    <property type="term" value="F:monoatomic cation channel activity"/>
    <property type="evidence" value="ECO:0007669"/>
    <property type="project" value="TreeGrafter"/>
</dbReference>
<dbReference type="Proteomes" id="UP000030762">
    <property type="component" value="Unassembled WGS sequence"/>
</dbReference>
<feature type="transmembrane region" description="Helical" evidence="7">
    <location>
        <begin position="708"/>
        <end position="732"/>
    </location>
</feature>
<comment type="subcellular location">
    <subcellularLocation>
        <location evidence="1">Membrane</location>
        <topology evidence="1">Multi-pass membrane protein</topology>
    </subcellularLocation>
</comment>
<dbReference type="Pfam" id="PF00041">
    <property type="entry name" value="fn3"/>
    <property type="match status" value="1"/>
</dbReference>
<feature type="compositionally biased region" description="Acidic residues" evidence="6">
    <location>
        <begin position="1791"/>
        <end position="1801"/>
    </location>
</feature>
<feature type="transmembrane region" description="Helical" evidence="7">
    <location>
        <begin position="988"/>
        <end position="1007"/>
    </location>
</feature>
<keyword evidence="5 7" id="KW-0472">Membrane</keyword>
<dbReference type="CDD" id="cd00063">
    <property type="entry name" value="FN3"/>
    <property type="match status" value="1"/>
</dbReference>
<feature type="transmembrane region" description="Helical" evidence="7">
    <location>
        <begin position="1132"/>
        <end position="1153"/>
    </location>
</feature>
<feature type="transmembrane region" description="Helical" evidence="7">
    <location>
        <begin position="2220"/>
        <end position="2243"/>
    </location>
</feature>
<dbReference type="GO" id="GO:0016020">
    <property type="term" value="C:membrane"/>
    <property type="evidence" value="ECO:0007669"/>
    <property type="project" value="UniProtKB-SubCell"/>
</dbReference>
<feature type="transmembrane region" description="Helical" evidence="7">
    <location>
        <begin position="2006"/>
        <end position="2023"/>
    </location>
</feature>
<feature type="transmembrane region" description="Helical" evidence="7">
    <location>
        <begin position="479"/>
        <end position="499"/>
    </location>
</feature>
<feature type="transmembrane region" description="Helical" evidence="7">
    <location>
        <begin position="1237"/>
        <end position="1255"/>
    </location>
</feature>
<feature type="transmembrane region" description="Helical" evidence="7">
    <location>
        <begin position="613"/>
        <end position="630"/>
    </location>
</feature>
<feature type="transmembrane region" description="Helical" evidence="7">
    <location>
        <begin position="2293"/>
        <end position="2310"/>
    </location>
</feature>
<dbReference type="OrthoDB" id="303066at2759"/>
<feature type="transmembrane region" description="Helical" evidence="7">
    <location>
        <begin position="888"/>
        <end position="907"/>
    </location>
</feature>
<evidence type="ECO:0000256" key="1">
    <source>
        <dbReference type="ARBA" id="ARBA00004141"/>
    </source>
</evidence>
<gene>
    <name evidence="9" type="ORF">SDRG_04277</name>
</gene>
<feature type="transmembrane region" description="Helical" evidence="7">
    <location>
        <begin position="2263"/>
        <end position="2281"/>
    </location>
</feature>
<feature type="transmembrane region" description="Helical" evidence="7">
    <location>
        <begin position="349"/>
        <end position="369"/>
    </location>
</feature>
<evidence type="ECO:0000313" key="9">
    <source>
        <dbReference type="EMBL" id="EQC38573.1"/>
    </source>
</evidence>
<keyword evidence="10" id="KW-1185">Reference proteome</keyword>
<feature type="region of interest" description="Disordered" evidence="6">
    <location>
        <begin position="2137"/>
        <end position="2168"/>
    </location>
</feature>
<feature type="transmembrane region" description="Helical" evidence="7">
    <location>
        <begin position="1372"/>
        <end position="1392"/>
    </location>
</feature>
<dbReference type="STRING" id="1156394.T0S0W1"/>
<feature type="transmembrane region" description="Helical" evidence="7">
    <location>
        <begin position="1316"/>
        <end position="1336"/>
    </location>
</feature>
<sequence>MERTKSVLLLSPQSNLHGATPTDTVFLAASTPPREEDFVGPHRRSTDRASMRQSIHSYIAAEDLDEPEPAKPKFFSRATLMKVVYFLSDVVYSLALLGCGVLRANFVSSMYLFGWVLGTMYTFKSRVLSIFTLVVSACAIAGHIYAAVSFTKSSSPHLLFGLFGFAFRDDAWDITLNAGPDVLMFLISILQVYVVQKQIRGALPAATLQATAASVRGNDPTNARDARANVRWRENVLGASEFIVFAALFVAAFATTGFVSFVYYLFLLQRLAVWTLFPKALSLQELEAGASLYRPFFGARTIRLLLAYSILVIAICQAYQFPDVHNSSIGPDLGNYTGLFVMPGTSADWSGYVFYVTQCVLFIAVARTLPNYAKWQAARNALSTTNEASSSRSSSHASFYSAHESPLDSATEHRPVQELLSHEPFFVRLFLEERGILWATLAAIFWSVSYPSYMNAGLLAIALGLLATFGLVLPRKLLVFLNVYALGISIATVVFLLPLDWPSKLPSLSAMRMVQIGIGTMEYPLLDLSVQHLCVLVICCCVRVRLQYQYIVKEVRVERELHDLQHAPSVYDDMMASGTQTPGHAIPVHENLQLHRMGSVEVTKLWVKDAQSIFIASLDMTVLFTIFVTVLSTSVTILQTGYLALATFLSVFQRFRRRLWRALLVYALIVCLAMYSWNVVCPESVDKTRFDTIGLTCFKTYPRSNWAALWPTLFSAQLFLIFQVVLQLCIYLRTDNGADERARMLAQANRRPIYFVSRLAREVDHIFRVLGIVVAYIGFIVVAFVYEVNDAGHVTLVGLLQVLLLFTLLGSHLSTVVQCPRGNSLKTQRQWRLVLAYEAFVLVTRYLYQFKGIASWVQGQWPDSASRVISIRDVGYVQYASTERLSGLFMYLFPTACLAGLVTWNLASMRKKLHNYDVLVRGRSNWMDSFCTLLELCQRMVYFNSPIVLLVVNMAIVCSNISAFNITYLGVLLITLGRPQWTHCWKPIFWLSSVFTLCLYAFQFEAFQPTKLAVLVGGHAADAFEHSAVWFGLARIATSATNRTVTEAITVAAASSDSWNAGDATYPSVWALTGEHMLVLLLCVITRVSHFWDPLKDVPAPAVKRQSSLASEPWAPVGMADETPFLESLQAFFVRFTSEGSVILTMLLLLVSSFIHRNIISVVYMLVVRAIMVASPLTVCIRWYLIAGLVVFVCVSQYFIMLWVPPFLDWHRESLPPWTWCTPAYEYFFALHYQHRWALFCDYLVLLVTFMIPAAKPYYLAKHGKSLGDTPREEISLLEPVEAKGDEHLAPVVVQPGYDVDDFTVANAANTSLWQLCLFVVMNFWIFALLIVVFITGCVRSGIASGIYLGFSIYMLLHVQRVGSPGDKLLRWLRDFTWLYMFVSILFQLPFFTDKTVTCALGTNDPQDGVCLSIPSIFDLNKYPVSYPGAPPYFASLPVLSVVIFWMINIQELIFQSPLYAYIHAHTQREEAQSDLRRSRLTDAILKERLVRWTALKQDKAAAIVRLKSIVSRLVNKVEEMMDIAMGLNYSLPPSAPEKPFVQPDEATQNSITLHWKAPDAPIHRVRAYKVTRQMYPTSTLLGDYSDPIEVAASAGTSLVVEGLRPGAAYQFKVAAISRMGEGPFSAPSEPARTISLNWGGSCLAGWVHYTKAALPKRWYASLWSPKPIVRYIVVDAHAFVWYKSENLALKHRSTKKRKRMKTSFLMRNVLSMDLSEEPIRLDDNSTPIHTLDVVATLRNSNAQVRYSFHLERADEFDKWATALGQMLPRDVLSDRFLAYLELNGLPMPPDADENDEDEVEDGAKNAGGSEWSSVTGDESWLGDAEDEEMAKRPTYGWIWLKIYQALYNAQDAALRQEHQLYEDDDEILPSFLETLFVLINAIRSHSRDICCLTFMCSFMFQGDLLNAFYVLATFGFVLLENPRPHSGAWHFFLVYSFVVVSLRYFFQLPFFCQQFTKKNVLYPSLQPFCPTDLSVFTSGQLNPIQPMVIFGLYKFDGTANPHVDTMLRGVAWNFIVILAILFHRRELQLRGMWYAGVSSEAADDKNPQQSIMGRQSTRMSTRRGSNLSVDSLDLDDYEVADFLARHEQAKRAIEPTELPRRRVLPKSQRVAFEDSDSPRSLDAELDAVADEVSDASPLLAPSSPHAQAQQLVAAPLPSASSPEPEHRSLVKKNKALEWCKARLPSGVVQFCRRVVSPAPEHWDRNINKAITGVKPGRDYYLLLLFLPLVSIVYVILLFQYFGEPNTSSDSFSLQLSDSMLNGYMVLIVFCELVVMIWDRAAYVYGSMISKMVLHYVFLLSVHIGLWILLPMYSQSYFQTRLGLQGLYLLQCFYLWTSAQQLKYGYLVFRGHHFVKKPGADVTASMLVIEKCFKLYYAVPFAFEIRCLLDWICSTTALDMEMWFLLEEIAAEMYLVRQEMNGRIDNADVLQGNKRQPVLFKLLKGGILLLLLLVCVIGPLAIFSTANPSTSANPITTTSVSFGLQQLDGTVQQLYASGDTNSPAYAGLQITSTDTATQKIAFSSYSQNIWTSTPPMRRNLVAQINSTEPIKWLLSLTFTRSGPDGKQTVSLTFDQMMTPAHRTQFISVLLAGGSTADLARGNSSTNVTGLSPLSGASIAVDADTITAPPIVIPQFYTPVLKVGATNDPVARASFVKRSILLQRNSEDGVSWWAVSSPDDIAYGSLEVGDAARVTCADPLSPMKDGICLVTVSDNIVNGLTSLGIGTYGITAAYIFVIFTIGGFVKNAFRGELYKVLYKELPNPNKLLELVEGVYIARKEDYLGHLKDEGRLYETLIRVLRSPETLLKVTGPNVIHIPVPKDKID</sequence>
<dbReference type="PROSITE" id="PS50853">
    <property type="entry name" value="FN3"/>
    <property type="match status" value="1"/>
</dbReference>
<feature type="transmembrane region" description="Helical" evidence="7">
    <location>
        <begin position="83"/>
        <end position="107"/>
    </location>
</feature>
<dbReference type="GO" id="GO:0050982">
    <property type="term" value="P:detection of mechanical stimulus"/>
    <property type="evidence" value="ECO:0007669"/>
    <property type="project" value="TreeGrafter"/>
</dbReference>
<dbReference type="InterPro" id="IPR036116">
    <property type="entry name" value="FN3_sf"/>
</dbReference>
<comment type="similarity">
    <text evidence="2">Belongs to the PIEZO (TC 1.A.75) family.</text>
</comment>
<dbReference type="PANTHER" id="PTHR13167">
    <property type="entry name" value="PIEZO-TYPE MECHANOSENSITIVE ION CHANNEL COMPONENT"/>
    <property type="match status" value="1"/>
</dbReference>
<dbReference type="GO" id="GO:0071260">
    <property type="term" value="P:cellular response to mechanical stimulus"/>
    <property type="evidence" value="ECO:0007669"/>
    <property type="project" value="TreeGrafter"/>
</dbReference>
<dbReference type="EMBL" id="JH767141">
    <property type="protein sequence ID" value="EQC38573.1"/>
    <property type="molecule type" value="Genomic_DNA"/>
</dbReference>
<feature type="domain" description="Fibronectin type-III" evidence="8">
    <location>
        <begin position="1536"/>
        <end position="1637"/>
    </location>
</feature>
<feature type="transmembrane region" description="Helical" evidence="7">
    <location>
        <begin position="1430"/>
        <end position="1448"/>
    </location>
</feature>
<feature type="compositionally biased region" description="Polar residues" evidence="6">
    <location>
        <begin position="2048"/>
        <end position="2065"/>
    </location>
</feature>
<evidence type="ECO:0000256" key="2">
    <source>
        <dbReference type="ARBA" id="ARBA00007821"/>
    </source>
</evidence>
<dbReference type="InterPro" id="IPR056768">
    <property type="entry name" value="THU_Piezo"/>
</dbReference>
<feature type="transmembrane region" description="Helical" evidence="7">
    <location>
        <begin position="528"/>
        <end position="546"/>
    </location>
</feature>
<dbReference type="OMA" id="PGRDFYT"/>
<dbReference type="GeneID" id="19945004"/>
<feature type="transmembrane region" description="Helical" evidence="7">
    <location>
        <begin position="636"/>
        <end position="652"/>
    </location>
</feature>
<feature type="transmembrane region" description="Helical" evidence="7">
    <location>
        <begin position="1184"/>
        <end position="1204"/>
    </location>
</feature>
<dbReference type="InterPro" id="IPR027272">
    <property type="entry name" value="Piezo"/>
</dbReference>
<name>T0S0W1_SAPDV</name>
<feature type="transmembrane region" description="Helical" evidence="7">
    <location>
        <begin position="425"/>
        <end position="446"/>
    </location>
</feature>
<feature type="transmembrane region" description="Helical" evidence="7">
    <location>
        <begin position="1342"/>
        <end position="1360"/>
    </location>
</feature>
<feature type="transmembrane region" description="Helical" evidence="7">
    <location>
        <begin position="2724"/>
        <end position="2744"/>
    </location>
</feature>
<keyword evidence="4 7" id="KW-1133">Transmembrane helix</keyword>
<accession>T0S0W1</accession>
<organism evidence="9 10">
    <name type="scientific">Saprolegnia diclina (strain VS20)</name>
    <dbReference type="NCBI Taxonomy" id="1156394"/>
    <lineage>
        <taxon>Eukaryota</taxon>
        <taxon>Sar</taxon>
        <taxon>Stramenopiles</taxon>
        <taxon>Oomycota</taxon>
        <taxon>Saprolegniomycetes</taxon>
        <taxon>Saprolegniales</taxon>
        <taxon>Saprolegniaceae</taxon>
        <taxon>Saprolegnia</taxon>
    </lineage>
</organism>
<feature type="transmembrane region" description="Helical" evidence="7">
    <location>
        <begin position="1890"/>
        <end position="1913"/>
    </location>
</feature>
<feature type="transmembrane region" description="Helical" evidence="7">
    <location>
        <begin position="947"/>
        <end position="976"/>
    </location>
</feature>
<feature type="transmembrane region" description="Helical" evidence="7">
    <location>
        <begin position="127"/>
        <end position="148"/>
    </location>
</feature>